<reference evidence="1 2" key="1">
    <citation type="submission" date="2018-09" db="EMBL/GenBank/DDBJ databases">
        <title>Cohnella cavernae sp. nov., isolated from a karst cave.</title>
        <authorList>
            <person name="Zhu H."/>
        </authorList>
    </citation>
    <scope>NUCLEOTIDE SEQUENCE [LARGE SCALE GENOMIC DNA]</scope>
    <source>
        <strain evidence="1 2">K2E09-144</strain>
    </source>
</reference>
<dbReference type="Proteomes" id="UP000266340">
    <property type="component" value="Unassembled WGS sequence"/>
</dbReference>
<evidence type="ECO:0000313" key="1">
    <source>
        <dbReference type="EMBL" id="RIE02772.1"/>
    </source>
</evidence>
<sequence length="154" mass="18156">MKPEILPLNELEQLEESVKIQTLQQYRASHTIKDLSQAWGLSNPIQYYMWLKKQNIYEQLVRKADKFEPSKEWKRLQETEKREFDRARTRGLSADQFRYTLDTDSSGAELAQVFRRLADFLQNESGNFRCRIELKAISQQAGLPKEWKDEEAGA</sequence>
<protein>
    <submittedName>
        <fullName evidence="1">Uncharacterized protein</fullName>
    </submittedName>
</protein>
<keyword evidence="2" id="KW-1185">Reference proteome</keyword>
<gene>
    <name evidence="1" type="ORF">D3H35_19230</name>
</gene>
<evidence type="ECO:0000313" key="2">
    <source>
        <dbReference type="Proteomes" id="UP000266340"/>
    </source>
</evidence>
<comment type="caution">
    <text evidence="1">The sequence shown here is derived from an EMBL/GenBank/DDBJ whole genome shotgun (WGS) entry which is preliminary data.</text>
</comment>
<proteinExistence type="predicted"/>
<organism evidence="1 2">
    <name type="scientific">Cohnella faecalis</name>
    <dbReference type="NCBI Taxonomy" id="2315694"/>
    <lineage>
        <taxon>Bacteria</taxon>
        <taxon>Bacillati</taxon>
        <taxon>Bacillota</taxon>
        <taxon>Bacilli</taxon>
        <taxon>Bacillales</taxon>
        <taxon>Paenibacillaceae</taxon>
        <taxon>Cohnella</taxon>
    </lineage>
</organism>
<accession>A0A398CKT5</accession>
<dbReference type="RefSeq" id="WP_119150806.1">
    <property type="nucleotide sequence ID" value="NZ_JBHSOV010000035.1"/>
</dbReference>
<dbReference type="OrthoDB" id="2678332at2"/>
<dbReference type="AlphaFoldDB" id="A0A398CKT5"/>
<dbReference type="EMBL" id="QXJM01000039">
    <property type="protein sequence ID" value="RIE02772.1"/>
    <property type="molecule type" value="Genomic_DNA"/>
</dbReference>
<name>A0A398CKT5_9BACL</name>